<gene>
    <name evidence="1" type="ORF">IQ236_10435</name>
</gene>
<protein>
    <submittedName>
        <fullName evidence="1">Uncharacterized protein</fullName>
    </submittedName>
</protein>
<accession>A0ABR9UCU3</accession>
<dbReference type="RefSeq" id="WP_193869199.1">
    <property type="nucleotide sequence ID" value="NZ_JADEWU010000018.1"/>
</dbReference>
<sequence>PKTPTPTPVPTPPPAPLFGQFEVLSTSEIGYNFTNTYGRDLTVFFTPSGEWKPAHFLPYYTPAGAPGFPYQEYMVYPQNTSFALLAIDLETNTVLAEITGTTQLVIKAGQTIAFRINDVVGCYADNYGAFTVQWLAT</sequence>
<name>A0ABR9UCU3_9CYAN</name>
<evidence type="ECO:0000313" key="2">
    <source>
        <dbReference type="Proteomes" id="UP000640725"/>
    </source>
</evidence>
<feature type="non-terminal residue" evidence="1">
    <location>
        <position position="1"/>
    </location>
</feature>
<organism evidence="1 2">
    <name type="scientific">Planktothrix mougeotii LEGE 06226</name>
    <dbReference type="NCBI Taxonomy" id="1828728"/>
    <lineage>
        <taxon>Bacteria</taxon>
        <taxon>Bacillati</taxon>
        <taxon>Cyanobacteriota</taxon>
        <taxon>Cyanophyceae</taxon>
        <taxon>Oscillatoriophycideae</taxon>
        <taxon>Oscillatoriales</taxon>
        <taxon>Microcoleaceae</taxon>
        <taxon>Planktothrix</taxon>
    </lineage>
</organism>
<keyword evidence="2" id="KW-1185">Reference proteome</keyword>
<comment type="caution">
    <text evidence="1">The sequence shown here is derived from an EMBL/GenBank/DDBJ whole genome shotgun (WGS) entry which is preliminary data.</text>
</comment>
<evidence type="ECO:0000313" key="1">
    <source>
        <dbReference type="EMBL" id="MBE9143641.1"/>
    </source>
</evidence>
<reference evidence="1 2" key="1">
    <citation type="submission" date="2020-10" db="EMBL/GenBank/DDBJ databases">
        <authorList>
            <person name="Castelo-Branco R."/>
            <person name="Eusebio N."/>
            <person name="Adriana R."/>
            <person name="Vieira A."/>
            <person name="Brugerolle De Fraissinette N."/>
            <person name="Rezende De Castro R."/>
            <person name="Schneider M.P."/>
            <person name="Vasconcelos V."/>
            <person name="Leao P.N."/>
        </authorList>
    </citation>
    <scope>NUCLEOTIDE SEQUENCE [LARGE SCALE GENOMIC DNA]</scope>
    <source>
        <strain evidence="1 2">LEGE 06226</strain>
    </source>
</reference>
<dbReference type="Gene3D" id="2.60.120.430">
    <property type="entry name" value="Galactose-binding lectin"/>
    <property type="match status" value="1"/>
</dbReference>
<proteinExistence type="predicted"/>
<dbReference type="Proteomes" id="UP000640725">
    <property type="component" value="Unassembled WGS sequence"/>
</dbReference>
<dbReference type="EMBL" id="JADEWU010000018">
    <property type="protein sequence ID" value="MBE9143641.1"/>
    <property type="molecule type" value="Genomic_DNA"/>
</dbReference>